<dbReference type="EMBL" id="JBFSSG010000001">
    <property type="protein sequence ID" value="MEZ8719752.1"/>
    <property type="molecule type" value="Genomic_DNA"/>
</dbReference>
<dbReference type="Gene3D" id="1.10.443.10">
    <property type="entry name" value="Intergrase catalytic core"/>
    <property type="match status" value="1"/>
</dbReference>
<evidence type="ECO:0000313" key="4">
    <source>
        <dbReference type="Proteomes" id="UP001570071"/>
    </source>
</evidence>
<dbReference type="SUPFAM" id="SSF56349">
    <property type="entry name" value="DNA breaking-rejoining enzymes"/>
    <property type="match status" value="1"/>
</dbReference>
<comment type="caution">
    <text evidence="3">The sequence shown here is derived from an EMBL/GenBank/DDBJ whole genome shotgun (WGS) entry which is preliminary data.</text>
</comment>
<organism evidence="3 4">
    <name type="scientific">Vibrio pomeroyi</name>
    <dbReference type="NCBI Taxonomy" id="198832"/>
    <lineage>
        <taxon>Bacteria</taxon>
        <taxon>Pseudomonadati</taxon>
        <taxon>Pseudomonadota</taxon>
        <taxon>Gammaproteobacteria</taxon>
        <taxon>Vibrionales</taxon>
        <taxon>Vibrionaceae</taxon>
        <taxon>Vibrio</taxon>
    </lineage>
</organism>
<feature type="domain" description="Tyr recombinase" evidence="2">
    <location>
        <begin position="1"/>
        <end position="137"/>
    </location>
</feature>
<reference evidence="3 4" key="1">
    <citation type="journal article" date="2024" name="ISME J.">
        <title>Tailless and filamentous prophages are predominant in marine Vibrio.</title>
        <authorList>
            <person name="Steensen K."/>
            <person name="Seneca J."/>
            <person name="Bartlau N."/>
            <person name="Yu X.A."/>
            <person name="Hussain F.A."/>
            <person name="Polz M.F."/>
        </authorList>
    </citation>
    <scope>NUCLEOTIDE SEQUENCE [LARGE SCALE GENOMIC DNA]</scope>
    <source>
        <strain evidence="3 4">10N.239.312.F12</strain>
    </source>
</reference>
<dbReference type="Proteomes" id="UP001570071">
    <property type="component" value="Unassembled WGS sequence"/>
</dbReference>
<dbReference type="InterPro" id="IPR002104">
    <property type="entry name" value="Integrase_catalytic"/>
</dbReference>
<evidence type="ECO:0000313" key="3">
    <source>
        <dbReference type="EMBL" id="MEZ8719752.1"/>
    </source>
</evidence>
<dbReference type="PROSITE" id="PS51898">
    <property type="entry name" value="TYR_RECOMBINASE"/>
    <property type="match status" value="1"/>
</dbReference>
<accession>A0ABV4MRI4</accession>
<keyword evidence="1" id="KW-0233">DNA recombination</keyword>
<gene>
    <name evidence="3" type="ORF">AB6D66_01645</name>
</gene>
<sequence>MSERTRKLLQAYIDHRLERKQGVSLREEYQGLNASSSFILSAKGFPYSLKAKHRVAHDGTVKTYYAADSVELLVREIYKKCGLKGASSHRGRRSLASKLNASNVPLETIPRTLGHSETKTTLVYIEITPSQLEKAAVLAL</sequence>
<keyword evidence="4" id="KW-1185">Reference proteome</keyword>
<dbReference type="Pfam" id="PF00589">
    <property type="entry name" value="Phage_integrase"/>
    <property type="match status" value="1"/>
</dbReference>
<dbReference type="RefSeq" id="WP_372121875.1">
    <property type="nucleotide sequence ID" value="NZ_JBFSSG010000001.1"/>
</dbReference>
<dbReference type="InterPro" id="IPR011010">
    <property type="entry name" value="DNA_brk_join_enz"/>
</dbReference>
<protein>
    <submittedName>
        <fullName evidence="3">Tyrosine-type recombinase/integrase</fullName>
    </submittedName>
</protein>
<dbReference type="InterPro" id="IPR013762">
    <property type="entry name" value="Integrase-like_cat_sf"/>
</dbReference>
<proteinExistence type="predicted"/>
<name>A0ABV4MRI4_9VIBR</name>
<evidence type="ECO:0000256" key="1">
    <source>
        <dbReference type="ARBA" id="ARBA00023172"/>
    </source>
</evidence>
<evidence type="ECO:0000259" key="2">
    <source>
        <dbReference type="PROSITE" id="PS51898"/>
    </source>
</evidence>